<dbReference type="EMBL" id="JAMKFB020000011">
    <property type="protein sequence ID" value="KAL0181818.1"/>
    <property type="molecule type" value="Genomic_DNA"/>
</dbReference>
<feature type="region of interest" description="Disordered" evidence="1">
    <location>
        <begin position="1"/>
        <end position="54"/>
    </location>
</feature>
<dbReference type="Proteomes" id="UP001529510">
    <property type="component" value="Unassembled WGS sequence"/>
</dbReference>
<gene>
    <name evidence="2" type="ORF">M9458_024224</name>
</gene>
<proteinExistence type="predicted"/>
<feature type="compositionally biased region" description="Polar residues" evidence="1">
    <location>
        <begin position="1"/>
        <end position="12"/>
    </location>
</feature>
<dbReference type="AlphaFoldDB" id="A0ABD0Q817"/>
<organism evidence="2 3">
    <name type="scientific">Cirrhinus mrigala</name>
    <name type="common">Mrigala</name>
    <dbReference type="NCBI Taxonomy" id="683832"/>
    <lineage>
        <taxon>Eukaryota</taxon>
        <taxon>Metazoa</taxon>
        <taxon>Chordata</taxon>
        <taxon>Craniata</taxon>
        <taxon>Vertebrata</taxon>
        <taxon>Euteleostomi</taxon>
        <taxon>Actinopterygii</taxon>
        <taxon>Neopterygii</taxon>
        <taxon>Teleostei</taxon>
        <taxon>Ostariophysi</taxon>
        <taxon>Cypriniformes</taxon>
        <taxon>Cyprinidae</taxon>
        <taxon>Labeoninae</taxon>
        <taxon>Labeonini</taxon>
        <taxon>Cirrhinus</taxon>
    </lineage>
</organism>
<accession>A0ABD0Q817</accession>
<name>A0ABD0Q817_CIRMR</name>
<feature type="non-terminal residue" evidence="2">
    <location>
        <position position="98"/>
    </location>
</feature>
<evidence type="ECO:0000313" key="2">
    <source>
        <dbReference type="EMBL" id="KAL0181818.1"/>
    </source>
</evidence>
<comment type="caution">
    <text evidence="2">The sequence shown here is derived from an EMBL/GenBank/DDBJ whole genome shotgun (WGS) entry which is preliminary data.</text>
</comment>
<reference evidence="2 3" key="1">
    <citation type="submission" date="2024-05" db="EMBL/GenBank/DDBJ databases">
        <title>Genome sequencing and assembly of Indian major carp, Cirrhinus mrigala (Hamilton, 1822).</title>
        <authorList>
            <person name="Mohindra V."/>
            <person name="Chowdhury L.M."/>
            <person name="Lal K."/>
            <person name="Jena J.K."/>
        </authorList>
    </citation>
    <scope>NUCLEOTIDE SEQUENCE [LARGE SCALE GENOMIC DNA]</scope>
    <source>
        <strain evidence="2">CM1030</strain>
        <tissue evidence="2">Blood</tissue>
    </source>
</reference>
<evidence type="ECO:0000313" key="3">
    <source>
        <dbReference type="Proteomes" id="UP001529510"/>
    </source>
</evidence>
<feature type="region of interest" description="Disordered" evidence="1">
    <location>
        <begin position="79"/>
        <end position="98"/>
    </location>
</feature>
<keyword evidence="3" id="KW-1185">Reference proteome</keyword>
<evidence type="ECO:0000256" key="1">
    <source>
        <dbReference type="SAM" id="MobiDB-lite"/>
    </source>
</evidence>
<protein>
    <submittedName>
        <fullName evidence="2">Uncharacterized protein</fullName>
    </submittedName>
</protein>
<sequence length="98" mass="10137">MDPRSPSVSNATPDPAPSSSSPHCAERMPEPTADGEPEPAATDEPSPHGATEPRIAAELELLVTSVQVFEPATMPTTREKAVASDVAEGSSAHCNMAE</sequence>